<evidence type="ECO:0000259" key="6">
    <source>
        <dbReference type="PROSITE" id="PS50158"/>
    </source>
</evidence>
<evidence type="ECO:0000313" key="7">
    <source>
        <dbReference type="EMBL" id="CAA0831812.1"/>
    </source>
</evidence>
<dbReference type="InterPro" id="IPR034361">
    <property type="entry name" value="PHIP1_RRM1"/>
</dbReference>
<keyword evidence="2" id="KW-0479">Metal-binding</keyword>
<dbReference type="SMART" id="SM00360">
    <property type="entry name" value="RRM"/>
    <property type="match status" value="2"/>
</dbReference>
<keyword evidence="2" id="KW-0862">Zinc</keyword>
<keyword evidence="2" id="KW-0863">Zinc-finger</keyword>
<evidence type="ECO:0000256" key="3">
    <source>
        <dbReference type="PROSITE-ProRule" id="PRU00176"/>
    </source>
</evidence>
<proteinExistence type="predicted"/>
<feature type="region of interest" description="Disordered" evidence="4">
    <location>
        <begin position="1"/>
        <end position="91"/>
    </location>
</feature>
<dbReference type="InterPro" id="IPR035979">
    <property type="entry name" value="RBD_domain_sf"/>
</dbReference>
<evidence type="ECO:0000259" key="5">
    <source>
        <dbReference type="PROSITE" id="PS50102"/>
    </source>
</evidence>
<organism evidence="7 8">
    <name type="scientific">Striga hermonthica</name>
    <name type="common">Purple witchweed</name>
    <name type="synonym">Buchnera hermonthica</name>
    <dbReference type="NCBI Taxonomy" id="68872"/>
    <lineage>
        <taxon>Eukaryota</taxon>
        <taxon>Viridiplantae</taxon>
        <taxon>Streptophyta</taxon>
        <taxon>Embryophyta</taxon>
        <taxon>Tracheophyta</taxon>
        <taxon>Spermatophyta</taxon>
        <taxon>Magnoliopsida</taxon>
        <taxon>eudicotyledons</taxon>
        <taxon>Gunneridae</taxon>
        <taxon>Pentapetalae</taxon>
        <taxon>asterids</taxon>
        <taxon>lamiids</taxon>
        <taxon>Lamiales</taxon>
        <taxon>Orobanchaceae</taxon>
        <taxon>Buchnereae</taxon>
        <taxon>Striga</taxon>
    </lineage>
</organism>
<reference evidence="7" key="1">
    <citation type="submission" date="2019-12" db="EMBL/GenBank/DDBJ databases">
        <authorList>
            <person name="Scholes J."/>
        </authorList>
    </citation>
    <scope>NUCLEOTIDE SEQUENCE</scope>
</reference>
<dbReference type="InterPro" id="IPR000504">
    <property type="entry name" value="RRM_dom"/>
</dbReference>
<dbReference type="CDD" id="cd12271">
    <property type="entry name" value="RRM1_PHIP1"/>
    <property type="match status" value="1"/>
</dbReference>
<dbReference type="Gene3D" id="4.10.60.10">
    <property type="entry name" value="Zinc finger, CCHC-type"/>
    <property type="match status" value="2"/>
</dbReference>
<dbReference type="PROSITE" id="PS50158">
    <property type="entry name" value="ZF_CCHC"/>
    <property type="match status" value="2"/>
</dbReference>
<evidence type="ECO:0000256" key="4">
    <source>
        <dbReference type="SAM" id="MobiDB-lite"/>
    </source>
</evidence>
<feature type="domain" description="RRM" evidence="5">
    <location>
        <begin position="99"/>
        <end position="176"/>
    </location>
</feature>
<dbReference type="GO" id="GO:0008270">
    <property type="term" value="F:zinc ion binding"/>
    <property type="evidence" value="ECO:0007669"/>
    <property type="project" value="UniProtKB-KW"/>
</dbReference>
<dbReference type="Pfam" id="PF00076">
    <property type="entry name" value="RRM_1"/>
    <property type="match status" value="2"/>
</dbReference>
<feature type="compositionally biased region" description="Basic and acidic residues" evidence="4">
    <location>
        <begin position="8"/>
        <end position="21"/>
    </location>
</feature>
<dbReference type="Pfam" id="PF00098">
    <property type="entry name" value="zf-CCHC"/>
    <property type="match status" value="2"/>
</dbReference>
<dbReference type="InterPro" id="IPR012677">
    <property type="entry name" value="Nucleotide-bd_a/b_plait_sf"/>
</dbReference>
<keyword evidence="8" id="KW-1185">Reference proteome</keyword>
<comment type="caution">
    <text evidence="7">The sequence shown here is derived from an EMBL/GenBank/DDBJ whole genome shotgun (WGS) entry which is preliminary data.</text>
</comment>
<dbReference type="SUPFAM" id="SSF54928">
    <property type="entry name" value="RNA-binding domain, RBD"/>
    <property type="match status" value="2"/>
</dbReference>
<dbReference type="InterPro" id="IPR001878">
    <property type="entry name" value="Znf_CCHC"/>
</dbReference>
<name>A0A9N7RI60_STRHE</name>
<dbReference type="GO" id="GO:0003723">
    <property type="term" value="F:RNA binding"/>
    <property type="evidence" value="ECO:0007669"/>
    <property type="project" value="UniProtKB-UniRule"/>
</dbReference>
<keyword evidence="1 3" id="KW-0694">RNA-binding</keyword>
<dbReference type="PANTHER" id="PTHR23236">
    <property type="entry name" value="EUKARYOTIC TRANSLATION INITIATION FACTOR 4B/4H"/>
    <property type="match status" value="1"/>
</dbReference>
<feature type="compositionally biased region" description="Basic and acidic residues" evidence="4">
    <location>
        <begin position="60"/>
        <end position="71"/>
    </location>
</feature>
<dbReference type="Proteomes" id="UP001153555">
    <property type="component" value="Unassembled WGS sequence"/>
</dbReference>
<evidence type="ECO:0000256" key="1">
    <source>
        <dbReference type="ARBA" id="ARBA00022884"/>
    </source>
</evidence>
<feature type="domain" description="CCHC-type" evidence="6">
    <location>
        <begin position="460"/>
        <end position="475"/>
    </location>
</feature>
<dbReference type="OrthoDB" id="439808at2759"/>
<protein>
    <submittedName>
        <fullName evidence="7">Phragmoplastin interacting protein 1</fullName>
    </submittedName>
</protein>
<feature type="compositionally biased region" description="Basic residues" evidence="4">
    <location>
        <begin position="43"/>
        <end position="59"/>
    </location>
</feature>
<dbReference type="EMBL" id="CACSLK010027833">
    <property type="protein sequence ID" value="CAA0831812.1"/>
    <property type="molecule type" value="Genomic_DNA"/>
</dbReference>
<dbReference type="Gene3D" id="3.30.70.330">
    <property type="match status" value="2"/>
</dbReference>
<dbReference type="InterPro" id="IPR036875">
    <property type="entry name" value="Znf_CCHC_sf"/>
</dbReference>
<accession>A0A9N7RI60</accession>
<gene>
    <name evidence="7" type="ORF">SHERM_27124</name>
</gene>
<evidence type="ECO:0000313" key="8">
    <source>
        <dbReference type="Proteomes" id="UP001153555"/>
    </source>
</evidence>
<dbReference type="SUPFAM" id="SSF57756">
    <property type="entry name" value="Retrovirus zinc finger-like domains"/>
    <property type="match status" value="2"/>
</dbReference>
<dbReference type="SMART" id="SM00343">
    <property type="entry name" value="ZnF_C2HC"/>
    <property type="match status" value="2"/>
</dbReference>
<dbReference type="PROSITE" id="PS50102">
    <property type="entry name" value="RRM"/>
    <property type="match status" value="2"/>
</dbReference>
<feature type="domain" description="CCHC-type" evidence="6">
    <location>
        <begin position="363"/>
        <end position="377"/>
    </location>
</feature>
<evidence type="ECO:0000256" key="2">
    <source>
        <dbReference type="PROSITE-ProRule" id="PRU00047"/>
    </source>
</evidence>
<dbReference type="PANTHER" id="PTHR23236:SF24">
    <property type="entry name" value="PHRAGMOPLASTIN INTERACTING PROTEIN 1"/>
    <property type="match status" value="1"/>
</dbReference>
<dbReference type="AlphaFoldDB" id="A0A9N7RI60"/>
<sequence>MGNGADANEPHGSKLDVEEVKKKKKRKRQETEASEDVKEKNPKQAKKKKKNKKKKKAKKKDGNEKVDEKGVDNSGSEANAEQLAAETNKDTKRAAEVSDKVYVGGIPYYSTEDDIRSYFEGCGTITCVDCMTFPDTGKFRGIAIITFKTEAAAKRALALDGSDMGGLFLKIQPYKSSKVKNNQSPAFSPSVMEGYNRIYVGNLSWDVTEEDLRNLFSDCTIESVRFGEDKETGEFKGYAHVDFGDSLSLGTALKLDQKIVCGRPVRICCAVPKKGVSTNLKSGLKDNKVRTGNFSVVNEVQITAVNEATNAVSAKVTANSEAITAVSAKITAGSEATNAVSTKVTADSEATNAVSSKIRRRTCYECGERGHISSLCPMRKDDDSKITGNKATNAVSAKVTANSEATNAVSAKVTANSQATNAASAKVTASSEAANAVSSKVTAGSEATNAVSSKIRRRTCYECGERGHISSLCPKRKDDDSKITANGVLRFSVALANVGLQLCSLNLYDVSLNIEGLSNIRISRP</sequence>
<feature type="compositionally biased region" description="Basic and acidic residues" evidence="4">
    <location>
        <begin position="29"/>
        <end position="42"/>
    </location>
</feature>
<feature type="domain" description="RRM" evidence="5">
    <location>
        <begin position="196"/>
        <end position="272"/>
    </location>
</feature>